<name>A0A2Z6NKX1_TRISU</name>
<gene>
    <name evidence="1" type="ORF">TSUD_316510</name>
</gene>
<organism evidence="1 2">
    <name type="scientific">Trifolium subterraneum</name>
    <name type="common">Subterranean clover</name>
    <dbReference type="NCBI Taxonomy" id="3900"/>
    <lineage>
        <taxon>Eukaryota</taxon>
        <taxon>Viridiplantae</taxon>
        <taxon>Streptophyta</taxon>
        <taxon>Embryophyta</taxon>
        <taxon>Tracheophyta</taxon>
        <taxon>Spermatophyta</taxon>
        <taxon>Magnoliopsida</taxon>
        <taxon>eudicotyledons</taxon>
        <taxon>Gunneridae</taxon>
        <taxon>Pentapetalae</taxon>
        <taxon>rosids</taxon>
        <taxon>fabids</taxon>
        <taxon>Fabales</taxon>
        <taxon>Fabaceae</taxon>
        <taxon>Papilionoideae</taxon>
        <taxon>50 kb inversion clade</taxon>
        <taxon>NPAAA clade</taxon>
        <taxon>Hologalegina</taxon>
        <taxon>IRL clade</taxon>
        <taxon>Trifolieae</taxon>
        <taxon>Trifolium</taxon>
    </lineage>
</organism>
<protein>
    <submittedName>
        <fullName evidence="1">Uncharacterized protein</fullName>
    </submittedName>
</protein>
<accession>A0A2Z6NKX1</accession>
<keyword evidence="2" id="KW-1185">Reference proteome</keyword>
<dbReference type="AlphaFoldDB" id="A0A2Z6NKX1"/>
<evidence type="ECO:0000313" key="1">
    <source>
        <dbReference type="EMBL" id="GAU36525.1"/>
    </source>
</evidence>
<dbReference type="Proteomes" id="UP000242715">
    <property type="component" value="Unassembled WGS sequence"/>
</dbReference>
<reference evidence="2" key="1">
    <citation type="journal article" date="2017" name="Front. Plant Sci.">
        <title>Climate Clever Clovers: New Paradigm to Reduce the Environmental Footprint of Ruminants by Breeding Low Methanogenic Forages Utilizing Haplotype Variation.</title>
        <authorList>
            <person name="Kaur P."/>
            <person name="Appels R."/>
            <person name="Bayer P.E."/>
            <person name="Keeble-Gagnere G."/>
            <person name="Wang J."/>
            <person name="Hirakawa H."/>
            <person name="Shirasawa K."/>
            <person name="Vercoe P."/>
            <person name="Stefanova K."/>
            <person name="Durmic Z."/>
            <person name="Nichols P."/>
            <person name="Revell C."/>
            <person name="Isobe S.N."/>
            <person name="Edwards D."/>
            <person name="Erskine W."/>
        </authorList>
    </citation>
    <scope>NUCLEOTIDE SEQUENCE [LARGE SCALE GENOMIC DNA]</scope>
    <source>
        <strain evidence="2">cv. Daliak</strain>
    </source>
</reference>
<proteinExistence type="predicted"/>
<evidence type="ECO:0000313" key="2">
    <source>
        <dbReference type="Proteomes" id="UP000242715"/>
    </source>
</evidence>
<sequence>MQPLNITRLDKFAAHIVLVMGTTASRATINTKVFESISGWIHIYLYNHESAYTENRVCRGCMLAYIMLRLENVSFASGHFKCNVDRFN</sequence>
<dbReference type="EMBL" id="DF973632">
    <property type="protein sequence ID" value="GAU36525.1"/>
    <property type="molecule type" value="Genomic_DNA"/>
</dbReference>